<evidence type="ECO:0000313" key="2">
    <source>
        <dbReference type="Proteomes" id="UP000230423"/>
    </source>
</evidence>
<accession>A0A2G9T3E7</accession>
<dbReference type="EMBL" id="KZ428004">
    <property type="protein sequence ID" value="PIO52466.1"/>
    <property type="molecule type" value="Genomic_DNA"/>
</dbReference>
<protein>
    <submittedName>
        <fullName evidence="1">Uncharacterized protein</fullName>
    </submittedName>
</protein>
<proteinExistence type="predicted"/>
<evidence type="ECO:0000313" key="1">
    <source>
        <dbReference type="EMBL" id="PIO52466.1"/>
    </source>
</evidence>
<keyword evidence="2" id="KW-1185">Reference proteome</keyword>
<gene>
    <name evidence="1" type="ORF">TELCIR_26228</name>
</gene>
<reference evidence="1 2" key="1">
    <citation type="submission" date="2015-09" db="EMBL/GenBank/DDBJ databases">
        <title>Draft genome of the parasitic nematode Teladorsagia circumcincta isolate WARC Sus (inbred).</title>
        <authorList>
            <person name="Mitreva M."/>
        </authorList>
    </citation>
    <scope>NUCLEOTIDE SEQUENCE [LARGE SCALE GENOMIC DNA]</scope>
    <source>
        <strain evidence="1 2">S</strain>
    </source>
</reference>
<organism evidence="1 2">
    <name type="scientific">Teladorsagia circumcincta</name>
    <name type="common">Brown stomach worm</name>
    <name type="synonym">Ostertagia circumcincta</name>
    <dbReference type="NCBI Taxonomy" id="45464"/>
    <lineage>
        <taxon>Eukaryota</taxon>
        <taxon>Metazoa</taxon>
        <taxon>Ecdysozoa</taxon>
        <taxon>Nematoda</taxon>
        <taxon>Chromadorea</taxon>
        <taxon>Rhabditida</taxon>
        <taxon>Rhabditina</taxon>
        <taxon>Rhabditomorpha</taxon>
        <taxon>Strongyloidea</taxon>
        <taxon>Trichostrongylidae</taxon>
        <taxon>Teladorsagia</taxon>
    </lineage>
</organism>
<dbReference type="Proteomes" id="UP000230423">
    <property type="component" value="Unassembled WGS sequence"/>
</dbReference>
<sequence>MVSYSSSGQLHAYCKLYSPSDFWVLKHLKCSSKEINHNIIKTEISYTR</sequence>
<name>A0A2G9T3E7_TELCI</name>
<dbReference type="AlphaFoldDB" id="A0A2G9T3E7"/>